<protein>
    <submittedName>
        <fullName evidence="5">NADH:flavin oxidoreductase/NADH oxidase</fullName>
    </submittedName>
</protein>
<evidence type="ECO:0000313" key="5">
    <source>
        <dbReference type="EMBL" id="ADH66170.1"/>
    </source>
</evidence>
<dbReference type="PANTHER" id="PTHR22893:SF91">
    <property type="entry name" value="NADPH DEHYDROGENASE 2-RELATED"/>
    <property type="match status" value="1"/>
</dbReference>
<dbReference type="GO" id="GO:0016628">
    <property type="term" value="F:oxidoreductase activity, acting on the CH-CH group of donors, NAD or NADP as acceptor"/>
    <property type="evidence" value="ECO:0007669"/>
    <property type="project" value="UniProtKB-ARBA"/>
</dbReference>
<dbReference type="InterPro" id="IPR001155">
    <property type="entry name" value="OxRdtase_FMN_N"/>
</dbReference>
<feature type="domain" description="NADH:flavin oxidoreductase/NADH oxidase N-terminal" evidence="4">
    <location>
        <begin position="15"/>
        <end position="339"/>
    </location>
</feature>
<dbReference type="AlphaFoldDB" id="D7AYI5"/>
<evidence type="ECO:0000256" key="3">
    <source>
        <dbReference type="ARBA" id="ARBA00023002"/>
    </source>
</evidence>
<evidence type="ECO:0000256" key="1">
    <source>
        <dbReference type="ARBA" id="ARBA00001917"/>
    </source>
</evidence>
<dbReference type="Pfam" id="PF00724">
    <property type="entry name" value="Oxidored_FMN"/>
    <property type="match status" value="1"/>
</dbReference>
<dbReference type="EMBL" id="CP002040">
    <property type="protein sequence ID" value="ADH66170.1"/>
    <property type="molecule type" value="Genomic_DNA"/>
</dbReference>
<dbReference type="Proteomes" id="UP000002219">
    <property type="component" value="Chromosome 1"/>
</dbReference>
<dbReference type="InterPro" id="IPR045247">
    <property type="entry name" value="Oye-like"/>
</dbReference>
<dbReference type="KEGG" id="nda:Ndas_0725"/>
<dbReference type="Gene3D" id="3.20.20.70">
    <property type="entry name" value="Aldolase class I"/>
    <property type="match status" value="1"/>
</dbReference>
<evidence type="ECO:0000313" key="6">
    <source>
        <dbReference type="Proteomes" id="UP000002219"/>
    </source>
</evidence>
<sequence length="365" mass="38718">MTPLDPHTTEPALSDLFDPVRIGRLHLPNRLFMAPMTRSRCRGGVPGDITVEYYAQRASAGLIITEGIQPSVRGQGYTDTPGLHSDEQIAAWRRVTDAVHGRGGHIFAQLMHAGRVGHPSLYPDGGLPVGPSPIASGASMYDGRQKLAHPVPREMTAADIDQTLADHAAAARNAIAAGFDGVELHGGNSYLIEQFLSDGSNRRTDGYGGSAANRARFALEVVDAVVEAVGADRTGLRVSPASRLNGISQSDPLEQYLALLDGLRGRPELAYLHLTESASAEYTDALRKEWPGTFVLNPASGTDTGPAIAALARERADAVAMAAAWIANPDLPARIRTGAPVAAPDRATYYGGDHRGYTDYPALDA</sequence>
<evidence type="ECO:0000259" key="4">
    <source>
        <dbReference type="Pfam" id="PF00724"/>
    </source>
</evidence>
<dbReference type="PANTHER" id="PTHR22893">
    <property type="entry name" value="NADH OXIDOREDUCTASE-RELATED"/>
    <property type="match status" value="1"/>
</dbReference>
<accession>D7AYI5</accession>
<keyword evidence="3" id="KW-0560">Oxidoreductase</keyword>
<dbReference type="GO" id="GO:0010181">
    <property type="term" value="F:FMN binding"/>
    <property type="evidence" value="ECO:0007669"/>
    <property type="project" value="InterPro"/>
</dbReference>
<dbReference type="HOGENOM" id="CLU_012153_0_1_11"/>
<comment type="similarity">
    <text evidence="2">Belongs to the NADH:flavin oxidoreductase/NADH oxidase family.</text>
</comment>
<dbReference type="SUPFAM" id="SSF51395">
    <property type="entry name" value="FMN-linked oxidoreductases"/>
    <property type="match status" value="1"/>
</dbReference>
<comment type="cofactor">
    <cofactor evidence="1">
        <name>FMN</name>
        <dbReference type="ChEBI" id="CHEBI:58210"/>
    </cofactor>
</comment>
<organism evidence="5 6">
    <name type="scientific">Nocardiopsis dassonvillei (strain ATCC 23218 / DSM 43111 / CIP 107115 / JCM 7437 / KCTC 9190 / NBRC 14626 / NCTC 10488 / NRRL B-5397 / IMRU 509)</name>
    <name type="common">Actinomadura dassonvillei</name>
    <dbReference type="NCBI Taxonomy" id="446468"/>
    <lineage>
        <taxon>Bacteria</taxon>
        <taxon>Bacillati</taxon>
        <taxon>Actinomycetota</taxon>
        <taxon>Actinomycetes</taxon>
        <taxon>Streptosporangiales</taxon>
        <taxon>Nocardiopsidaceae</taxon>
        <taxon>Nocardiopsis</taxon>
    </lineage>
</organism>
<dbReference type="InterPro" id="IPR013785">
    <property type="entry name" value="Aldolase_TIM"/>
</dbReference>
<name>D7AYI5_NOCDD</name>
<gene>
    <name evidence="5" type="ordered locus">Ndas_0725</name>
</gene>
<reference evidence="5 6" key="1">
    <citation type="journal article" date="2010" name="Stand. Genomic Sci.">
        <title>Complete genome sequence of Nocardiopsis dassonvillei type strain (IMRU 509).</title>
        <authorList>
            <person name="Sun H."/>
            <person name="Lapidus A."/>
            <person name="Nolan M."/>
            <person name="Lucas S."/>
            <person name="Del Rio T.G."/>
            <person name="Tice H."/>
            <person name="Cheng J.F."/>
            <person name="Tapia R."/>
            <person name="Han C."/>
            <person name="Goodwin L."/>
            <person name="Pitluck S."/>
            <person name="Pagani I."/>
            <person name="Ivanova N."/>
            <person name="Mavromatis K."/>
            <person name="Mikhailova N."/>
            <person name="Pati A."/>
            <person name="Chen A."/>
            <person name="Palaniappan K."/>
            <person name="Land M."/>
            <person name="Hauser L."/>
            <person name="Chang Y.J."/>
            <person name="Jeffries C.D."/>
            <person name="Djao O.D."/>
            <person name="Rohde M."/>
            <person name="Sikorski J."/>
            <person name="Goker M."/>
            <person name="Woyke T."/>
            <person name="Bristow J."/>
            <person name="Eisen J.A."/>
            <person name="Markowitz V."/>
            <person name="Hugenholtz P."/>
            <person name="Kyrpides N.C."/>
            <person name="Klenk H.P."/>
        </authorList>
    </citation>
    <scope>NUCLEOTIDE SEQUENCE [LARGE SCALE GENOMIC DNA]</scope>
    <source>
        <strain evidence="6">ATCC 23218 / DSM 43111 / CIP 107115 / JCM 7437 / KCTC 9190 / NBRC 14626 / NCTC 10488 / NRRL B-5397 / IMRU 509</strain>
    </source>
</reference>
<dbReference type="eggNOG" id="COG1902">
    <property type="taxonomic scope" value="Bacteria"/>
</dbReference>
<keyword evidence="6" id="KW-1185">Reference proteome</keyword>
<dbReference type="CDD" id="cd02933">
    <property type="entry name" value="OYE_like_FMN"/>
    <property type="match status" value="1"/>
</dbReference>
<dbReference type="FunFam" id="3.20.20.70:FF:000059">
    <property type="entry name" value="N-ethylmaleimide reductase, FMN-linked"/>
    <property type="match status" value="1"/>
</dbReference>
<dbReference type="GO" id="GO:0005829">
    <property type="term" value="C:cytosol"/>
    <property type="evidence" value="ECO:0007669"/>
    <property type="project" value="UniProtKB-ARBA"/>
</dbReference>
<evidence type="ECO:0000256" key="2">
    <source>
        <dbReference type="ARBA" id="ARBA00005979"/>
    </source>
</evidence>
<dbReference type="STRING" id="446468.Ndas_0725"/>
<proteinExistence type="inferred from homology"/>